<organism evidence="12 13">
    <name type="scientific">Candidatus Colimorpha enterica</name>
    <dbReference type="NCBI Taxonomy" id="3083063"/>
    <lineage>
        <taxon>Bacteria</taxon>
        <taxon>Pseudomonadati</taxon>
        <taxon>Bacteroidota</taxon>
        <taxon>Bacteroidia</taxon>
        <taxon>Bacteroidales</taxon>
        <taxon>Candidatus Colimorpha</taxon>
    </lineage>
</organism>
<dbReference type="InterPro" id="IPR036388">
    <property type="entry name" value="WH-like_DNA-bd_sf"/>
</dbReference>
<reference evidence="12" key="1">
    <citation type="submission" date="2012-11" db="EMBL/GenBank/DDBJ databases">
        <title>Dependencies among metagenomic species, viruses, plasmids and units of genetic variation.</title>
        <authorList>
            <person name="Nielsen H.B."/>
            <person name="Almeida M."/>
            <person name="Juncker A.S."/>
            <person name="Rasmussen S."/>
            <person name="Li J."/>
            <person name="Sunagawa S."/>
            <person name="Plichta D."/>
            <person name="Gautier L."/>
            <person name="Le Chatelier E."/>
            <person name="Peletier E."/>
            <person name="Bonde I."/>
            <person name="Nielsen T."/>
            <person name="Manichanh C."/>
            <person name="Arumugam M."/>
            <person name="Batto J."/>
            <person name="Santos M.B.Q.D."/>
            <person name="Blom N."/>
            <person name="Borruel N."/>
            <person name="Burgdorf K.S."/>
            <person name="Boumezbeur F."/>
            <person name="Casellas F."/>
            <person name="Dore J."/>
            <person name="Guarner F."/>
            <person name="Hansen T."/>
            <person name="Hildebrand F."/>
            <person name="Kaas R.S."/>
            <person name="Kennedy S."/>
            <person name="Kristiansen K."/>
            <person name="Kultima J.R."/>
            <person name="Leonard P."/>
            <person name="Levenez F."/>
            <person name="Lund O."/>
            <person name="Moumen B."/>
            <person name="Le Paslier D."/>
            <person name="Pons N."/>
            <person name="Pedersen O."/>
            <person name="Prifti E."/>
            <person name="Qin J."/>
            <person name="Raes J."/>
            <person name="Tap J."/>
            <person name="Tims S."/>
            <person name="Ussery D.W."/>
            <person name="Yamada T."/>
            <person name="MetaHit consortium"/>
            <person name="Renault P."/>
            <person name="Sicheritz-Ponten T."/>
            <person name="Bork P."/>
            <person name="Wang J."/>
            <person name="Brunak S."/>
            <person name="Ehrlich S.D."/>
        </authorList>
    </citation>
    <scope>NUCLEOTIDE SEQUENCE [LARGE SCALE GENOMIC DNA]</scope>
</reference>
<feature type="domain" description="Arginine repressor DNA-binding" evidence="10">
    <location>
        <begin position="2"/>
        <end position="68"/>
    </location>
</feature>
<dbReference type="GO" id="GO:0051259">
    <property type="term" value="P:protein complex oligomerization"/>
    <property type="evidence" value="ECO:0007669"/>
    <property type="project" value="InterPro"/>
</dbReference>
<accession>R6TIY1</accession>
<evidence type="ECO:0000256" key="8">
    <source>
        <dbReference type="ARBA" id="ARBA00023163"/>
    </source>
</evidence>
<dbReference type="InterPro" id="IPR036390">
    <property type="entry name" value="WH_DNA-bd_sf"/>
</dbReference>
<keyword evidence="5 9" id="KW-0963">Cytoplasm</keyword>
<dbReference type="Proteomes" id="UP000017938">
    <property type="component" value="Unassembled WGS sequence"/>
</dbReference>
<comment type="function">
    <text evidence="9">Regulates arginine biosynthesis genes.</text>
</comment>
<dbReference type="STRING" id="1263015.BN580_00989"/>
<dbReference type="GO" id="GO:1900079">
    <property type="term" value="P:regulation of arginine biosynthetic process"/>
    <property type="evidence" value="ECO:0007669"/>
    <property type="project" value="UniProtKB-UniRule"/>
</dbReference>
<dbReference type="Gene3D" id="1.10.10.10">
    <property type="entry name" value="Winged helix-like DNA-binding domain superfamily/Winged helix DNA-binding domain"/>
    <property type="match status" value="1"/>
</dbReference>
<dbReference type="EMBL" id="CBFW010000099">
    <property type="protein sequence ID" value="CDC72205.1"/>
    <property type="molecule type" value="Genomic_DNA"/>
</dbReference>
<dbReference type="InterPro" id="IPR020899">
    <property type="entry name" value="Arg_repress_C"/>
</dbReference>
<evidence type="ECO:0000313" key="12">
    <source>
        <dbReference type="EMBL" id="CDC72205.1"/>
    </source>
</evidence>
<dbReference type="AlphaFoldDB" id="R6TIY1"/>
<evidence type="ECO:0000256" key="2">
    <source>
        <dbReference type="ARBA" id="ARBA00005040"/>
    </source>
</evidence>
<dbReference type="PANTHER" id="PTHR34471:SF1">
    <property type="entry name" value="ARGININE REPRESSOR"/>
    <property type="match status" value="1"/>
</dbReference>
<comment type="subcellular location">
    <subcellularLocation>
        <location evidence="1 9">Cytoplasm</location>
    </subcellularLocation>
</comment>
<keyword evidence="7 9" id="KW-0238">DNA-binding</keyword>
<evidence type="ECO:0000259" key="10">
    <source>
        <dbReference type="Pfam" id="PF01316"/>
    </source>
</evidence>
<evidence type="ECO:0000256" key="6">
    <source>
        <dbReference type="ARBA" id="ARBA00023015"/>
    </source>
</evidence>
<evidence type="ECO:0000313" key="13">
    <source>
        <dbReference type="Proteomes" id="UP000017938"/>
    </source>
</evidence>
<protein>
    <recommendedName>
        <fullName evidence="4 9">Arginine repressor</fullName>
    </recommendedName>
</protein>
<dbReference type="GO" id="GO:0005737">
    <property type="term" value="C:cytoplasm"/>
    <property type="evidence" value="ECO:0007669"/>
    <property type="project" value="UniProtKB-SubCell"/>
</dbReference>
<dbReference type="Pfam" id="PF02863">
    <property type="entry name" value="Arg_repressor_C"/>
    <property type="match status" value="1"/>
</dbReference>
<dbReference type="InterPro" id="IPR020900">
    <property type="entry name" value="Arg_repress_DNA-bd"/>
</dbReference>
<name>R6TIY1_9BACT</name>
<keyword evidence="8 9" id="KW-0804">Transcription</keyword>
<evidence type="ECO:0000259" key="11">
    <source>
        <dbReference type="Pfam" id="PF02863"/>
    </source>
</evidence>
<comment type="pathway">
    <text evidence="2 9">Amino-acid biosynthesis; L-arginine biosynthesis [regulation].</text>
</comment>
<dbReference type="UniPathway" id="UPA00068"/>
<dbReference type="GO" id="GO:0034618">
    <property type="term" value="F:arginine binding"/>
    <property type="evidence" value="ECO:0007669"/>
    <property type="project" value="InterPro"/>
</dbReference>
<gene>
    <name evidence="9" type="primary">argR</name>
    <name evidence="12" type="ORF">BN580_00989</name>
</gene>
<dbReference type="InterPro" id="IPR036251">
    <property type="entry name" value="Arg_repress_C_sf"/>
</dbReference>
<dbReference type="SUPFAM" id="SSF55252">
    <property type="entry name" value="C-terminal domain of arginine repressor"/>
    <property type="match status" value="1"/>
</dbReference>
<evidence type="ECO:0000256" key="3">
    <source>
        <dbReference type="ARBA" id="ARBA00008316"/>
    </source>
</evidence>
<keyword evidence="9" id="KW-0055">Arginine biosynthesis</keyword>
<evidence type="ECO:0000256" key="9">
    <source>
        <dbReference type="HAMAP-Rule" id="MF_00173"/>
    </source>
</evidence>
<dbReference type="NCBIfam" id="TIGR01529">
    <property type="entry name" value="argR_whole"/>
    <property type="match status" value="1"/>
</dbReference>
<dbReference type="GO" id="GO:0006526">
    <property type="term" value="P:L-arginine biosynthetic process"/>
    <property type="evidence" value="ECO:0007669"/>
    <property type="project" value="UniProtKB-UniPathway"/>
</dbReference>
<evidence type="ECO:0000256" key="5">
    <source>
        <dbReference type="ARBA" id="ARBA00022490"/>
    </source>
</evidence>
<dbReference type="GO" id="GO:0003700">
    <property type="term" value="F:DNA-binding transcription factor activity"/>
    <property type="evidence" value="ECO:0007669"/>
    <property type="project" value="UniProtKB-UniRule"/>
</dbReference>
<dbReference type="Gene3D" id="3.30.1360.40">
    <property type="match status" value="1"/>
</dbReference>
<dbReference type="PRINTS" id="PR01467">
    <property type="entry name" value="ARGREPRESSOR"/>
</dbReference>
<feature type="domain" description="Arginine repressor C-terminal" evidence="11">
    <location>
        <begin position="79"/>
        <end position="144"/>
    </location>
</feature>
<proteinExistence type="inferred from homology"/>
<evidence type="ECO:0000256" key="4">
    <source>
        <dbReference type="ARBA" id="ARBA00021148"/>
    </source>
</evidence>
<comment type="similarity">
    <text evidence="3 9">Belongs to the ArgR family.</text>
</comment>
<keyword evidence="6 9" id="KW-0805">Transcription regulation</keyword>
<evidence type="ECO:0000256" key="7">
    <source>
        <dbReference type="ARBA" id="ARBA00023125"/>
    </source>
</evidence>
<evidence type="ECO:0000256" key="1">
    <source>
        <dbReference type="ARBA" id="ARBA00004496"/>
    </source>
</evidence>
<dbReference type="GO" id="GO:0003677">
    <property type="term" value="F:DNA binding"/>
    <property type="evidence" value="ECO:0007669"/>
    <property type="project" value="UniProtKB-KW"/>
</dbReference>
<sequence>MKYKRQKKILELIAEYDIETQDDLIERLRESGYDVTQATVSRDIRELKLVKTAMPDRRYRYEVAQYEGIEISTKYRNIIKETVIKVDYVGNTVVLRTYTGMAQAAAAAVDGMGWDEIVGTLAGDDTIFILMRDTAAAIGFAEKVGQIAVATK</sequence>
<dbReference type="Pfam" id="PF01316">
    <property type="entry name" value="Arg_repressor"/>
    <property type="match status" value="1"/>
</dbReference>
<dbReference type="SUPFAM" id="SSF46785">
    <property type="entry name" value="Winged helix' DNA-binding domain"/>
    <property type="match status" value="1"/>
</dbReference>
<keyword evidence="9" id="KW-0028">Amino-acid biosynthesis</keyword>
<keyword evidence="9" id="KW-0678">Repressor</keyword>
<dbReference type="PANTHER" id="PTHR34471">
    <property type="entry name" value="ARGININE REPRESSOR"/>
    <property type="match status" value="1"/>
</dbReference>
<dbReference type="InterPro" id="IPR001669">
    <property type="entry name" value="Arg_repress"/>
</dbReference>
<dbReference type="HAMAP" id="MF_00173">
    <property type="entry name" value="Arg_repressor"/>
    <property type="match status" value="1"/>
</dbReference>
<comment type="caution">
    <text evidence="12">The sequence shown here is derived from an EMBL/GenBank/DDBJ whole genome shotgun (WGS) entry which is preliminary data.</text>
</comment>